<evidence type="ECO:0000256" key="5">
    <source>
        <dbReference type="ARBA" id="ARBA00022692"/>
    </source>
</evidence>
<keyword evidence="11" id="KW-0325">Glycoprotein</keyword>
<dbReference type="GO" id="GO:0005886">
    <property type="term" value="C:plasma membrane"/>
    <property type="evidence" value="ECO:0007669"/>
    <property type="project" value="UniProtKB-SubCell"/>
</dbReference>
<dbReference type="InterPro" id="IPR017871">
    <property type="entry name" value="ABC_transporter-like_CS"/>
</dbReference>
<keyword evidence="6" id="KW-0677">Repeat</keyword>
<organism evidence="15 16">
    <name type="scientific">Paramecium tetraurelia</name>
    <dbReference type="NCBI Taxonomy" id="5888"/>
    <lineage>
        <taxon>Eukaryota</taxon>
        <taxon>Sar</taxon>
        <taxon>Alveolata</taxon>
        <taxon>Ciliophora</taxon>
        <taxon>Intramacronucleata</taxon>
        <taxon>Oligohymenophorea</taxon>
        <taxon>Peniculida</taxon>
        <taxon>Parameciidae</taxon>
        <taxon>Paramecium</taxon>
    </lineage>
</organism>
<dbReference type="PROSITE" id="PS50893">
    <property type="entry name" value="ABC_TRANSPORTER_2"/>
    <property type="match status" value="2"/>
</dbReference>
<accession>A0BF13</accession>
<keyword evidence="9 12" id="KW-1133">Transmembrane helix</keyword>
<evidence type="ECO:0000259" key="14">
    <source>
        <dbReference type="PROSITE" id="PS50929"/>
    </source>
</evidence>
<feature type="transmembrane region" description="Helical" evidence="12">
    <location>
        <begin position="807"/>
        <end position="835"/>
    </location>
</feature>
<dbReference type="SUPFAM" id="SSF90123">
    <property type="entry name" value="ABC transporter transmembrane region"/>
    <property type="match status" value="2"/>
</dbReference>
<keyword evidence="7" id="KW-0547">Nucleotide-binding</keyword>
<feature type="domain" description="ABC transporter" evidence="13">
    <location>
        <begin position="388"/>
        <end position="612"/>
    </location>
</feature>
<evidence type="ECO:0000313" key="16">
    <source>
        <dbReference type="Proteomes" id="UP000000600"/>
    </source>
</evidence>
<feature type="transmembrane region" description="Helical" evidence="12">
    <location>
        <begin position="908"/>
        <end position="931"/>
    </location>
</feature>
<dbReference type="EMBL" id="CT867990">
    <property type="protein sequence ID" value="CAK57130.1"/>
    <property type="molecule type" value="Genomic_DNA"/>
</dbReference>
<dbReference type="RefSeq" id="XP_001424528.1">
    <property type="nucleotide sequence ID" value="XM_001424491.1"/>
</dbReference>
<dbReference type="Pfam" id="PF00664">
    <property type="entry name" value="ABC_membrane"/>
    <property type="match status" value="2"/>
</dbReference>
<feature type="transmembrane region" description="Helical" evidence="12">
    <location>
        <begin position="725"/>
        <end position="745"/>
    </location>
</feature>
<proteinExistence type="predicted"/>
<dbReference type="PROSITE" id="PS50929">
    <property type="entry name" value="ABC_TM1F"/>
    <property type="match status" value="2"/>
</dbReference>
<evidence type="ECO:0000256" key="2">
    <source>
        <dbReference type="ARBA" id="ARBA00004651"/>
    </source>
</evidence>
<feature type="transmembrane region" description="Helical" evidence="12">
    <location>
        <begin position="83"/>
        <end position="108"/>
    </location>
</feature>
<protein>
    <recommendedName>
        <fullName evidence="17">ABC transporter family protein</fullName>
    </recommendedName>
</protein>
<keyword evidence="8" id="KW-0067">ATP-binding</keyword>
<dbReference type="InterPro" id="IPR036640">
    <property type="entry name" value="ABC1_TM_sf"/>
</dbReference>
<evidence type="ECO:0000256" key="10">
    <source>
        <dbReference type="ARBA" id="ARBA00023136"/>
    </source>
</evidence>
<dbReference type="KEGG" id="ptm:GSPATT00028165001"/>
<feature type="transmembrane region" description="Helical" evidence="12">
    <location>
        <begin position="300"/>
        <end position="318"/>
    </location>
</feature>
<evidence type="ECO:0000313" key="15">
    <source>
        <dbReference type="EMBL" id="CAK57130.1"/>
    </source>
</evidence>
<evidence type="ECO:0000259" key="13">
    <source>
        <dbReference type="PROSITE" id="PS50893"/>
    </source>
</evidence>
<dbReference type="GO" id="GO:0005774">
    <property type="term" value="C:vacuolar membrane"/>
    <property type="evidence" value="ECO:0007669"/>
    <property type="project" value="UniProtKB-SubCell"/>
</dbReference>
<dbReference type="STRING" id="5888.A0BF13"/>
<dbReference type="InterPro" id="IPR027417">
    <property type="entry name" value="P-loop_NTPase"/>
</dbReference>
<evidence type="ECO:0000256" key="6">
    <source>
        <dbReference type="ARBA" id="ARBA00022737"/>
    </source>
</evidence>
<comment type="subcellular location">
    <subcellularLocation>
        <location evidence="2">Cell membrane</location>
        <topology evidence="2">Multi-pass membrane protein</topology>
    </subcellularLocation>
    <subcellularLocation>
        <location evidence="1">Vacuole membrane</location>
        <topology evidence="1">Multi-pass membrane protein</topology>
    </subcellularLocation>
</comment>
<dbReference type="Gene3D" id="1.20.1560.10">
    <property type="entry name" value="ABC transporter type 1, transmembrane domain"/>
    <property type="match status" value="2"/>
</dbReference>
<dbReference type="GO" id="GO:0140359">
    <property type="term" value="F:ABC-type transporter activity"/>
    <property type="evidence" value="ECO:0000318"/>
    <property type="project" value="GO_Central"/>
</dbReference>
<feature type="transmembrane region" description="Helical" evidence="12">
    <location>
        <begin position="128"/>
        <end position="146"/>
    </location>
</feature>
<dbReference type="GO" id="GO:0055085">
    <property type="term" value="P:transmembrane transport"/>
    <property type="evidence" value="ECO:0000318"/>
    <property type="project" value="GO_Central"/>
</dbReference>
<dbReference type="eggNOG" id="KOG0054">
    <property type="taxonomic scope" value="Eukaryota"/>
</dbReference>
<feature type="transmembrane region" description="Helical" evidence="12">
    <location>
        <begin position="220"/>
        <end position="241"/>
    </location>
</feature>
<feature type="domain" description="ABC transmembrane type-1" evidence="14">
    <location>
        <begin position="732"/>
        <end position="927"/>
    </location>
</feature>
<dbReference type="Pfam" id="PF00005">
    <property type="entry name" value="ABC_tran"/>
    <property type="match status" value="2"/>
</dbReference>
<dbReference type="PANTHER" id="PTHR24223">
    <property type="entry name" value="ATP-BINDING CASSETTE SUB-FAMILY C"/>
    <property type="match status" value="1"/>
</dbReference>
<feature type="domain" description="ABC transporter" evidence="13">
    <location>
        <begin position="1035"/>
        <end position="1262"/>
    </location>
</feature>
<dbReference type="FunFam" id="3.40.50.300:FF:002145">
    <property type="entry name" value="ABC transporter (MsbA subfamily)"/>
    <property type="match status" value="1"/>
</dbReference>
<dbReference type="InterPro" id="IPR003439">
    <property type="entry name" value="ABC_transporter-like_ATP-bd"/>
</dbReference>
<feature type="domain" description="ABC transmembrane type-1" evidence="14">
    <location>
        <begin position="86"/>
        <end position="357"/>
    </location>
</feature>
<dbReference type="PANTHER" id="PTHR24223:SF443">
    <property type="entry name" value="MULTIDRUG-RESISTANCE LIKE PROTEIN 1, ISOFORM I"/>
    <property type="match status" value="1"/>
</dbReference>
<dbReference type="InterPro" id="IPR011527">
    <property type="entry name" value="ABC1_TM_dom"/>
</dbReference>
<reference evidence="15 16" key="1">
    <citation type="journal article" date="2006" name="Nature">
        <title>Global trends of whole-genome duplications revealed by the ciliate Paramecium tetraurelia.</title>
        <authorList>
            <consortium name="Genoscope"/>
            <person name="Aury J.-M."/>
            <person name="Jaillon O."/>
            <person name="Duret L."/>
            <person name="Noel B."/>
            <person name="Jubin C."/>
            <person name="Porcel B.M."/>
            <person name="Segurens B."/>
            <person name="Daubin V."/>
            <person name="Anthouard V."/>
            <person name="Aiach N."/>
            <person name="Arnaiz O."/>
            <person name="Billaut A."/>
            <person name="Beisson J."/>
            <person name="Blanc I."/>
            <person name="Bouhouche K."/>
            <person name="Camara F."/>
            <person name="Duharcourt S."/>
            <person name="Guigo R."/>
            <person name="Gogendeau D."/>
            <person name="Katinka M."/>
            <person name="Keller A.-M."/>
            <person name="Kissmehl R."/>
            <person name="Klotz C."/>
            <person name="Koll F."/>
            <person name="Le Moue A."/>
            <person name="Lepere C."/>
            <person name="Malinsky S."/>
            <person name="Nowacki M."/>
            <person name="Nowak J.K."/>
            <person name="Plattner H."/>
            <person name="Poulain J."/>
            <person name="Ruiz F."/>
            <person name="Serrano V."/>
            <person name="Zagulski M."/>
            <person name="Dessen P."/>
            <person name="Betermier M."/>
            <person name="Weissenbach J."/>
            <person name="Scarpelli C."/>
            <person name="Schachter V."/>
            <person name="Sperling L."/>
            <person name="Meyer E."/>
            <person name="Cohen J."/>
            <person name="Wincker P."/>
        </authorList>
    </citation>
    <scope>NUCLEOTIDE SEQUENCE [LARGE SCALE GENOMIC DNA]</scope>
    <source>
        <strain evidence="15 16">Stock d4-2</strain>
    </source>
</reference>
<evidence type="ECO:0000256" key="9">
    <source>
        <dbReference type="ARBA" id="ARBA00022989"/>
    </source>
</evidence>
<dbReference type="PROSITE" id="PS00211">
    <property type="entry name" value="ABC_TRANSPORTER_1"/>
    <property type="match status" value="1"/>
</dbReference>
<dbReference type="InterPro" id="IPR050173">
    <property type="entry name" value="ABC_transporter_C-like"/>
</dbReference>
<evidence type="ECO:0008006" key="17">
    <source>
        <dbReference type="Google" id="ProtNLM"/>
    </source>
</evidence>
<dbReference type="HOGENOM" id="CLU_000604_27_1_1"/>
<keyword evidence="5 12" id="KW-0812">Transmembrane</keyword>
<dbReference type="InParanoid" id="A0BF13"/>
<dbReference type="Proteomes" id="UP000000600">
    <property type="component" value="Unassembled WGS sequence"/>
</dbReference>
<dbReference type="AlphaFoldDB" id="A0BF13"/>
<feature type="transmembrane region" description="Helical" evidence="12">
    <location>
        <begin position="678"/>
        <end position="697"/>
    </location>
</feature>
<evidence type="ECO:0000256" key="8">
    <source>
        <dbReference type="ARBA" id="ARBA00022840"/>
    </source>
</evidence>
<name>A0BF13_PARTE</name>
<gene>
    <name evidence="15" type="ORF">GSPATT00028165001</name>
</gene>
<dbReference type="InterPro" id="IPR003593">
    <property type="entry name" value="AAA+_ATPase"/>
</dbReference>
<evidence type="ECO:0000256" key="7">
    <source>
        <dbReference type="ARBA" id="ARBA00022741"/>
    </source>
</evidence>
<keyword evidence="3" id="KW-0813">Transport</keyword>
<feature type="transmembrane region" description="Helical" evidence="12">
    <location>
        <begin position="191"/>
        <end position="214"/>
    </location>
</feature>
<dbReference type="OMA" id="LMHCITR"/>
<keyword evidence="10 12" id="KW-0472">Membrane</keyword>
<evidence type="ECO:0000256" key="3">
    <source>
        <dbReference type="ARBA" id="ARBA00022448"/>
    </source>
</evidence>
<dbReference type="SMART" id="SM00382">
    <property type="entry name" value="AAA"/>
    <property type="match status" value="2"/>
</dbReference>
<dbReference type="SUPFAM" id="SSF52540">
    <property type="entry name" value="P-loop containing nucleoside triphosphate hydrolases"/>
    <property type="match status" value="2"/>
</dbReference>
<evidence type="ECO:0000256" key="11">
    <source>
        <dbReference type="ARBA" id="ARBA00023180"/>
    </source>
</evidence>
<evidence type="ECO:0000256" key="12">
    <source>
        <dbReference type="SAM" id="Phobius"/>
    </source>
</evidence>
<evidence type="ECO:0000256" key="1">
    <source>
        <dbReference type="ARBA" id="ARBA00004128"/>
    </source>
</evidence>
<dbReference type="FunFam" id="1.20.1560.10:FF:000233">
    <property type="entry name" value="Uncharacterized protein"/>
    <property type="match status" value="1"/>
</dbReference>
<dbReference type="GO" id="GO:0016887">
    <property type="term" value="F:ATP hydrolysis activity"/>
    <property type="evidence" value="ECO:0007669"/>
    <property type="project" value="InterPro"/>
</dbReference>
<evidence type="ECO:0000256" key="4">
    <source>
        <dbReference type="ARBA" id="ARBA00022475"/>
    </source>
</evidence>
<dbReference type="GeneID" id="5010312"/>
<keyword evidence="4" id="KW-1003">Cell membrane</keyword>
<dbReference type="OrthoDB" id="297485at2759"/>
<dbReference type="GO" id="GO:0005524">
    <property type="term" value="F:ATP binding"/>
    <property type="evidence" value="ECO:0007669"/>
    <property type="project" value="UniProtKB-KW"/>
</dbReference>
<keyword evidence="16" id="KW-1185">Reference proteome</keyword>
<sequence>MLEYQNFEHQQSELLECYTNKKGITTYLFTWLNQFVQTHQRNLEQKDVFNINSQESIEHQTIKFQLNKESLIYSLLKSYPKQWICIVLLKVGLMGILLLNPFLINMIVELFDSPGLDIWQFLKTTLLFTGWIMSVYCQVSIISFYLKQVQIEVQAALSSILYHKLFTACLPLPSQAEIINLFQIDIPQITILFDCGVSLFLTPFQICGAIYIYFQTVGLAASFGLIGMVIQVGISLIYGSIYSNLQKKIMKSRDSRVSNMDELLKGILTIKQNCYYKFFFNRIRDKRNIEMSNIAIQQKLSFFVKASFSIVPVGVMYFTMKIFDIFNLKSVLMVTQNYAQLISAVNFIPYNLGQLLMAKTSIKRYMDFIQSKDVEQQMMQAQSVQILIREGNFRWRNSKNQFQLKNINLSIQKGEFIVIVGKNGSGKSTLLNSLLGELEKTIENSFVYLNGSVSVASQEPFLIQGTIKQNIIDESVMELDRYLEIIKTTQLLEDIQRMESGHNSEVGEDGQSLSGGQRKRVHLARTLYRHSDIYLLDCPFESLDHKTAKKLMDALYQISQKEKKTIIMTCNDVNQIKVCDRIIQLEDGSITYNGSLDKFQGNSQSNDLDSLDLIEGQQVQQVQQVQQTTINQQSNRQLYSLIDKQQIMVMESEDRSLGSLQMEIFKYLYQLFGRYQTLVLTILFCISGMCCSTFYQLKLKSITEISNSDQSTEEQKADAVEQFLLFYPLSHILMALFTLFSGIYLTSKGVTASMLLHNNIINNLLKASVADFYNVTLVSIIKNRMTNDIFQFDMNTPSLISSLFDSIFSFMASVLGCLFLSSALSYPILICYLLLQTQYMLKYIRINLEVSRLQAISKSPLLNTLTQTHQGILFNRHCKQTQNQVSCFYQQFNVYTKNSICAAALSAWFIQITCFLMLIMYVCILIVNYIYKIDNKESATISMYLAVSLGERFTSFILSFQSFYSNNVYFERCLSLINNIPKEDLSTQQYSDFENPMDRRNDDIHFSDHDSISQIEMMTINSVESVQELQEQNVLELSNVTLQYKNATVLTDVSFKLKQRQKIAILGRTGAGKTSLMHCITRLVEPYSGSLKVLGQDNRHTSINRIRSLFSVVSQDPFVFEGTIQQNIDPNNAYNPIEIIRTLSKYGLSQVKLLEELQYQVEPYGSNLSLGEKQLLVLCRVLLQKRRIVILDECTGNLDNQYCQLINLTLDLFMKDKTVIAITHKLELLDMFDQVMVMDQGKIVALGSKQDILNQYLNQKVI</sequence>
<dbReference type="Gene3D" id="3.40.50.300">
    <property type="entry name" value="P-loop containing nucleotide triphosphate hydrolases"/>
    <property type="match status" value="2"/>
</dbReference>